<gene>
    <name evidence="2" type="ORF">IRI77_10150</name>
</gene>
<dbReference type="Proteomes" id="UP000593892">
    <property type="component" value="Chromosome"/>
</dbReference>
<proteinExistence type="inferred from homology"/>
<accession>A0A7S7SMU1</accession>
<evidence type="ECO:0000313" key="2">
    <source>
        <dbReference type="EMBL" id="QOY90293.1"/>
    </source>
</evidence>
<sequence length="287" mass="30861">MSILAIDIGGTKFTMALFEGDRMVQRISLATDREGGKDWMLARIGSIGDEWRGGGSFQAIGVGFGGPVNFETQQVVLSTHVGGWQDFDLPAWLRQRFGAPVWMDNDANVGALGEGIHGAGKGLRPLFYMTLSTGIGGGILTGDEVYRGADSYAGEIGHMNVRPDGPDCLCGSNGCFERMCCGLWMERDYGRTAKELLADPEFVKKYVVDLARGLKAALMLLNPAAIVIGGGISKAGDTLFLPLRAELNRQMTAWSKARRIVVPAALGDDSVLWGALELARRMEGITT</sequence>
<dbReference type="KEGG" id="pfer:IRI77_10150"/>
<name>A0A7S7SMU1_PALFE</name>
<evidence type="ECO:0000256" key="1">
    <source>
        <dbReference type="ARBA" id="ARBA00006479"/>
    </source>
</evidence>
<dbReference type="InterPro" id="IPR049874">
    <property type="entry name" value="ROK_cs"/>
</dbReference>
<dbReference type="Gene3D" id="3.30.420.40">
    <property type="match status" value="2"/>
</dbReference>
<dbReference type="InterPro" id="IPR000600">
    <property type="entry name" value="ROK"/>
</dbReference>
<organism evidence="2 3">
    <name type="scientific">Paludibaculum fermentans</name>
    <dbReference type="NCBI Taxonomy" id="1473598"/>
    <lineage>
        <taxon>Bacteria</taxon>
        <taxon>Pseudomonadati</taxon>
        <taxon>Acidobacteriota</taxon>
        <taxon>Terriglobia</taxon>
        <taxon>Bryobacterales</taxon>
        <taxon>Bryobacteraceae</taxon>
        <taxon>Paludibaculum</taxon>
    </lineage>
</organism>
<dbReference type="EMBL" id="CP063849">
    <property type="protein sequence ID" value="QOY90293.1"/>
    <property type="molecule type" value="Genomic_DNA"/>
</dbReference>
<reference evidence="2 3" key="1">
    <citation type="submission" date="2020-10" db="EMBL/GenBank/DDBJ databases">
        <title>Complete genome sequence of Paludibaculum fermentans P105T, a facultatively anaerobic acidobacterium capable of dissimilatory Fe(III) reduction.</title>
        <authorList>
            <person name="Dedysh S.N."/>
            <person name="Beletsky A.V."/>
            <person name="Kulichevskaya I.S."/>
            <person name="Mardanov A.V."/>
            <person name="Ravin N.V."/>
        </authorList>
    </citation>
    <scope>NUCLEOTIDE SEQUENCE [LARGE SCALE GENOMIC DNA]</scope>
    <source>
        <strain evidence="2 3">P105</strain>
    </source>
</reference>
<evidence type="ECO:0000313" key="3">
    <source>
        <dbReference type="Proteomes" id="UP000593892"/>
    </source>
</evidence>
<dbReference type="InterPro" id="IPR043129">
    <property type="entry name" value="ATPase_NBD"/>
</dbReference>
<dbReference type="SUPFAM" id="SSF53067">
    <property type="entry name" value="Actin-like ATPase domain"/>
    <property type="match status" value="1"/>
</dbReference>
<dbReference type="CDD" id="cd23763">
    <property type="entry name" value="ASKHA_ATPase_ROK"/>
    <property type="match status" value="1"/>
</dbReference>
<dbReference type="PROSITE" id="PS01125">
    <property type="entry name" value="ROK"/>
    <property type="match status" value="1"/>
</dbReference>
<dbReference type="Pfam" id="PF00480">
    <property type="entry name" value="ROK"/>
    <property type="match status" value="1"/>
</dbReference>
<keyword evidence="3" id="KW-1185">Reference proteome</keyword>
<dbReference type="AlphaFoldDB" id="A0A7S7SMU1"/>
<comment type="similarity">
    <text evidence="1">Belongs to the ROK (NagC/XylR) family.</text>
</comment>
<dbReference type="RefSeq" id="WP_194451958.1">
    <property type="nucleotide sequence ID" value="NZ_CP063849.1"/>
</dbReference>
<protein>
    <submittedName>
        <fullName evidence="2">ROK family protein</fullName>
    </submittedName>
</protein>
<dbReference type="PANTHER" id="PTHR18964">
    <property type="entry name" value="ROK (REPRESSOR, ORF, KINASE) FAMILY"/>
    <property type="match status" value="1"/>
</dbReference>
<dbReference type="PANTHER" id="PTHR18964:SF149">
    <property type="entry name" value="BIFUNCTIONAL UDP-N-ACETYLGLUCOSAMINE 2-EPIMERASE_N-ACETYLMANNOSAMINE KINASE"/>
    <property type="match status" value="1"/>
</dbReference>